<protein>
    <submittedName>
        <fullName evidence="1">p-loop containing nucleoside triphosphate hydrolase protein</fullName>
    </submittedName>
</protein>
<dbReference type="STRING" id="90262.A0A1X2ILV0"/>
<reference evidence="1 2" key="1">
    <citation type="submission" date="2016-07" db="EMBL/GenBank/DDBJ databases">
        <title>Pervasive Adenine N6-methylation of Active Genes in Fungi.</title>
        <authorList>
            <consortium name="DOE Joint Genome Institute"/>
            <person name="Mondo S.J."/>
            <person name="Dannebaum R.O."/>
            <person name="Kuo R.C."/>
            <person name="Labutti K."/>
            <person name="Haridas S."/>
            <person name="Kuo A."/>
            <person name="Salamov A."/>
            <person name="Ahrendt S.R."/>
            <person name="Lipzen A."/>
            <person name="Sullivan W."/>
            <person name="Andreopoulos W.B."/>
            <person name="Clum A."/>
            <person name="Lindquist E."/>
            <person name="Daum C."/>
            <person name="Ramamoorthy G.K."/>
            <person name="Gryganskyi A."/>
            <person name="Culley D."/>
            <person name="Magnuson J.K."/>
            <person name="James T.Y."/>
            <person name="O'Malley M.A."/>
            <person name="Stajich J.E."/>
            <person name="Spatafora J.W."/>
            <person name="Visel A."/>
            <person name="Grigoriev I.V."/>
        </authorList>
    </citation>
    <scope>NUCLEOTIDE SEQUENCE [LARGE SCALE GENOMIC DNA]</scope>
    <source>
        <strain evidence="1 2">NRRL 1336</strain>
    </source>
</reference>
<dbReference type="PANTHER" id="PTHR36978:SF4">
    <property type="entry name" value="P-LOOP CONTAINING NUCLEOSIDE TRIPHOSPHATE HYDROLASE PROTEIN"/>
    <property type="match status" value="1"/>
</dbReference>
<proteinExistence type="predicted"/>
<accession>A0A1X2ILV0</accession>
<dbReference type="SUPFAM" id="SSF52540">
    <property type="entry name" value="P-loop containing nucleoside triphosphate hydrolases"/>
    <property type="match status" value="1"/>
</dbReference>
<dbReference type="GO" id="GO:0016787">
    <property type="term" value="F:hydrolase activity"/>
    <property type="evidence" value="ECO:0007669"/>
    <property type="project" value="UniProtKB-KW"/>
</dbReference>
<organism evidence="1 2">
    <name type="scientific">Absidia repens</name>
    <dbReference type="NCBI Taxonomy" id="90262"/>
    <lineage>
        <taxon>Eukaryota</taxon>
        <taxon>Fungi</taxon>
        <taxon>Fungi incertae sedis</taxon>
        <taxon>Mucoromycota</taxon>
        <taxon>Mucoromycotina</taxon>
        <taxon>Mucoromycetes</taxon>
        <taxon>Mucorales</taxon>
        <taxon>Cunninghamellaceae</taxon>
        <taxon>Absidia</taxon>
    </lineage>
</organism>
<gene>
    <name evidence="1" type="ORF">BCR42DRAFT_411502</name>
</gene>
<dbReference type="Pfam" id="PF17784">
    <property type="entry name" value="Sulfotransfer_4"/>
    <property type="match status" value="1"/>
</dbReference>
<sequence>MTLEIIGAGYGRTGTLSLCNALDILGFKTHHMLKILTDPSQDADIFKHAYEQPDEPVDWERAFSGYTAAVDWPAAAFYEKLATQVYPDAKVILTVRDPEKWYASAAKTIREWPCVDESWPEHILKARRMARVVVKQGELQGDMFQDKVYMIERFNSHIDNVKAIISPENLLVIDVTDTDAETTWKKLAHFLNVPPPPPGTPFPHDNKAQDFPTLLFYALDEYKKNVLLSNTAL</sequence>
<dbReference type="OrthoDB" id="408152at2759"/>
<comment type="caution">
    <text evidence="1">The sequence shown here is derived from an EMBL/GenBank/DDBJ whole genome shotgun (WGS) entry which is preliminary data.</text>
</comment>
<keyword evidence="2" id="KW-1185">Reference proteome</keyword>
<dbReference type="Proteomes" id="UP000193560">
    <property type="component" value="Unassembled WGS sequence"/>
</dbReference>
<dbReference type="Gene3D" id="3.40.50.300">
    <property type="entry name" value="P-loop containing nucleotide triphosphate hydrolases"/>
    <property type="match status" value="1"/>
</dbReference>
<evidence type="ECO:0000313" key="2">
    <source>
        <dbReference type="Proteomes" id="UP000193560"/>
    </source>
</evidence>
<dbReference type="InterPro" id="IPR040632">
    <property type="entry name" value="Sulfotransfer_4"/>
</dbReference>
<dbReference type="PANTHER" id="PTHR36978">
    <property type="entry name" value="P-LOOP CONTAINING NUCLEOTIDE TRIPHOSPHATE HYDROLASE"/>
    <property type="match status" value="1"/>
</dbReference>
<feature type="non-terminal residue" evidence="1">
    <location>
        <position position="233"/>
    </location>
</feature>
<evidence type="ECO:0000313" key="1">
    <source>
        <dbReference type="EMBL" id="ORZ18747.1"/>
    </source>
</evidence>
<name>A0A1X2ILV0_9FUNG</name>
<dbReference type="AlphaFoldDB" id="A0A1X2ILV0"/>
<keyword evidence="1" id="KW-0378">Hydrolase</keyword>
<dbReference type="InterPro" id="IPR027417">
    <property type="entry name" value="P-loop_NTPase"/>
</dbReference>
<dbReference type="EMBL" id="MCGE01000008">
    <property type="protein sequence ID" value="ORZ18747.1"/>
    <property type="molecule type" value="Genomic_DNA"/>
</dbReference>